<reference evidence="4" key="1">
    <citation type="submission" date="2023-07" db="EMBL/GenBank/DDBJ databases">
        <title>Whole genome shotgun sequence of Streptomyces nojiriensis NBRC 13794.</title>
        <authorList>
            <person name="Komaki H."/>
            <person name="Tamura T."/>
        </authorList>
    </citation>
    <scope>NUCLEOTIDE SEQUENCE [LARGE SCALE GENOMIC DNA]</scope>
    <source>
        <strain evidence="4">NBRC 13794</strain>
    </source>
</reference>
<dbReference type="GeneID" id="95594194"/>
<dbReference type="RefSeq" id="WP_189747559.1">
    <property type="nucleotide sequence ID" value="NZ_BMRL01000028.1"/>
</dbReference>
<gene>
    <name evidence="3" type="ORF">Snoj_17960</name>
</gene>
<evidence type="ECO:0000259" key="2">
    <source>
        <dbReference type="Pfam" id="PF00582"/>
    </source>
</evidence>
<dbReference type="PANTHER" id="PTHR46268:SF6">
    <property type="entry name" value="UNIVERSAL STRESS PROTEIN UP12"/>
    <property type="match status" value="1"/>
</dbReference>
<feature type="domain" description="UspA" evidence="2">
    <location>
        <begin position="158"/>
        <end position="289"/>
    </location>
</feature>
<evidence type="ECO:0000313" key="4">
    <source>
        <dbReference type="Proteomes" id="UP000613974"/>
    </source>
</evidence>
<evidence type="ECO:0000313" key="3">
    <source>
        <dbReference type="EMBL" id="GHI67878.1"/>
    </source>
</evidence>
<dbReference type="PRINTS" id="PR01438">
    <property type="entry name" value="UNVRSLSTRESS"/>
</dbReference>
<dbReference type="SUPFAM" id="SSF52402">
    <property type="entry name" value="Adenine nucleotide alpha hydrolases-like"/>
    <property type="match status" value="2"/>
</dbReference>
<proteinExistence type="inferred from homology"/>
<comment type="caution">
    <text evidence="3">The sequence shown here is derived from an EMBL/GenBank/DDBJ whole genome shotgun (WGS) entry which is preliminary data.</text>
</comment>
<keyword evidence="4" id="KW-1185">Reference proteome</keyword>
<feature type="domain" description="UspA" evidence="2">
    <location>
        <begin position="4"/>
        <end position="136"/>
    </location>
</feature>
<name>A0ABQ3SIA9_9ACTN</name>
<sequence>MKSTLVVGVDGSAESRAAADWAAREAVRRDMHVHVVHAWLWQPLAVPVVQDRGTEARRAREILEETEAQLTRRHPRLSLSAEVVPDVPVPALLRAAKEAEMLVLGTRGHGALAGFLLGSCGQQLIASAECPVVSVRARDGEPVYGGAEGPVVVGQQGGVEESAEVLRFAFEAAAARKVPLRVVRAWSLPPVYGYSPGSMWIAEQFAGLEPFEEAALDQALEPWRPRFPEVEVVAHVERGSAGHVLLSEASDARLVVVGRRVRESAVGTRIGSVAHAVLHHAACPVAVVPHH</sequence>
<dbReference type="Pfam" id="PF00582">
    <property type="entry name" value="Usp"/>
    <property type="match status" value="2"/>
</dbReference>
<dbReference type="InterPro" id="IPR014729">
    <property type="entry name" value="Rossmann-like_a/b/a_fold"/>
</dbReference>
<organism evidence="3 4">
    <name type="scientific">Streptomyces nojiriensis</name>
    <dbReference type="NCBI Taxonomy" id="66374"/>
    <lineage>
        <taxon>Bacteria</taxon>
        <taxon>Bacillati</taxon>
        <taxon>Actinomycetota</taxon>
        <taxon>Actinomycetes</taxon>
        <taxon>Kitasatosporales</taxon>
        <taxon>Streptomycetaceae</taxon>
        <taxon>Streptomyces</taxon>
    </lineage>
</organism>
<evidence type="ECO:0000256" key="1">
    <source>
        <dbReference type="ARBA" id="ARBA00008791"/>
    </source>
</evidence>
<dbReference type="Gene3D" id="3.40.50.620">
    <property type="entry name" value="HUPs"/>
    <property type="match status" value="2"/>
</dbReference>
<dbReference type="Proteomes" id="UP000613974">
    <property type="component" value="Unassembled WGS sequence"/>
</dbReference>
<dbReference type="PANTHER" id="PTHR46268">
    <property type="entry name" value="STRESS RESPONSE PROTEIN NHAX"/>
    <property type="match status" value="1"/>
</dbReference>
<dbReference type="InterPro" id="IPR006016">
    <property type="entry name" value="UspA"/>
</dbReference>
<protein>
    <submittedName>
        <fullName evidence="3">Universal stress protein</fullName>
    </submittedName>
</protein>
<comment type="similarity">
    <text evidence="1">Belongs to the universal stress protein A family.</text>
</comment>
<dbReference type="InterPro" id="IPR006015">
    <property type="entry name" value="Universal_stress_UspA"/>
</dbReference>
<dbReference type="EMBL" id="BNEC01000003">
    <property type="protein sequence ID" value="GHI67878.1"/>
    <property type="molecule type" value="Genomic_DNA"/>
</dbReference>
<accession>A0ABQ3SIA9</accession>